<evidence type="ECO:0000313" key="4">
    <source>
        <dbReference type="Proteomes" id="UP000054564"/>
    </source>
</evidence>
<feature type="compositionally biased region" description="Basic and acidic residues" evidence="1">
    <location>
        <begin position="190"/>
        <end position="223"/>
    </location>
</feature>
<feature type="domain" description="BZIP" evidence="2">
    <location>
        <begin position="241"/>
        <end position="256"/>
    </location>
</feature>
<feature type="compositionally biased region" description="Low complexity" evidence="1">
    <location>
        <begin position="134"/>
        <end position="145"/>
    </location>
</feature>
<proteinExistence type="predicted"/>
<feature type="compositionally biased region" description="Polar residues" evidence="1">
    <location>
        <begin position="396"/>
        <end position="405"/>
    </location>
</feature>
<keyword evidence="4" id="KW-1185">Reference proteome</keyword>
<protein>
    <recommendedName>
        <fullName evidence="2">BZIP domain-containing protein</fullName>
    </recommendedName>
</protein>
<evidence type="ECO:0000256" key="1">
    <source>
        <dbReference type="SAM" id="MobiDB-lite"/>
    </source>
</evidence>
<evidence type="ECO:0000259" key="2">
    <source>
        <dbReference type="PROSITE" id="PS00036"/>
    </source>
</evidence>
<name>A0A0L0UZH3_9BASI</name>
<comment type="caution">
    <text evidence="3">The sequence shown here is derived from an EMBL/GenBank/DDBJ whole genome shotgun (WGS) entry which is preliminary data.</text>
</comment>
<dbReference type="EMBL" id="AJIL01000173">
    <property type="protein sequence ID" value="KNE92149.1"/>
    <property type="molecule type" value="Genomic_DNA"/>
</dbReference>
<dbReference type="Pfam" id="PF07716">
    <property type="entry name" value="bZIP_2"/>
    <property type="match status" value="1"/>
</dbReference>
<feature type="compositionally biased region" description="Low complexity" evidence="1">
    <location>
        <begin position="224"/>
        <end position="235"/>
    </location>
</feature>
<gene>
    <name evidence="3" type="ORF">PSTG_14441</name>
</gene>
<dbReference type="InterPro" id="IPR004827">
    <property type="entry name" value="bZIP"/>
</dbReference>
<dbReference type="PROSITE" id="PS00036">
    <property type="entry name" value="BZIP_BASIC"/>
    <property type="match status" value="1"/>
</dbReference>
<dbReference type="AlphaFoldDB" id="A0A0L0UZH3"/>
<feature type="region of interest" description="Disordered" evidence="1">
    <location>
        <begin position="388"/>
        <end position="410"/>
    </location>
</feature>
<feature type="region of interest" description="Disordered" evidence="1">
    <location>
        <begin position="66"/>
        <end position="113"/>
    </location>
</feature>
<dbReference type="Gene3D" id="1.20.5.170">
    <property type="match status" value="1"/>
</dbReference>
<dbReference type="OrthoDB" id="2500677at2759"/>
<organism evidence="3 4">
    <name type="scientific">Puccinia striiformis f. sp. tritici PST-78</name>
    <dbReference type="NCBI Taxonomy" id="1165861"/>
    <lineage>
        <taxon>Eukaryota</taxon>
        <taxon>Fungi</taxon>
        <taxon>Dikarya</taxon>
        <taxon>Basidiomycota</taxon>
        <taxon>Pucciniomycotina</taxon>
        <taxon>Pucciniomycetes</taxon>
        <taxon>Pucciniales</taxon>
        <taxon>Pucciniaceae</taxon>
        <taxon>Puccinia</taxon>
    </lineage>
</organism>
<feature type="region of interest" description="Disordered" evidence="1">
    <location>
        <begin position="134"/>
        <end position="266"/>
    </location>
</feature>
<accession>A0A0L0UZH3</accession>
<dbReference type="SUPFAM" id="SSF57959">
    <property type="entry name" value="Leucine zipper domain"/>
    <property type="match status" value="1"/>
</dbReference>
<evidence type="ECO:0000313" key="3">
    <source>
        <dbReference type="EMBL" id="KNE92149.1"/>
    </source>
</evidence>
<reference evidence="4" key="1">
    <citation type="submission" date="2014-03" db="EMBL/GenBank/DDBJ databases">
        <title>The Genome Sequence of Puccinia striiformis f. sp. tritici PST-78.</title>
        <authorList>
            <consortium name="The Broad Institute Genome Sequencing Platform"/>
            <person name="Cuomo C."/>
            <person name="Hulbert S."/>
            <person name="Chen X."/>
            <person name="Walker B."/>
            <person name="Young S.K."/>
            <person name="Zeng Q."/>
            <person name="Gargeya S."/>
            <person name="Fitzgerald M."/>
            <person name="Haas B."/>
            <person name="Abouelleil A."/>
            <person name="Alvarado L."/>
            <person name="Arachchi H.M."/>
            <person name="Berlin A.M."/>
            <person name="Chapman S.B."/>
            <person name="Goldberg J."/>
            <person name="Griggs A."/>
            <person name="Gujja S."/>
            <person name="Hansen M."/>
            <person name="Howarth C."/>
            <person name="Imamovic A."/>
            <person name="Larimer J."/>
            <person name="McCowan C."/>
            <person name="Montmayeur A."/>
            <person name="Murphy C."/>
            <person name="Neiman D."/>
            <person name="Pearson M."/>
            <person name="Priest M."/>
            <person name="Roberts A."/>
            <person name="Saif S."/>
            <person name="Shea T."/>
            <person name="Sisk P."/>
            <person name="Sykes S."/>
            <person name="Wortman J."/>
            <person name="Nusbaum C."/>
            <person name="Birren B."/>
        </authorList>
    </citation>
    <scope>NUCLEOTIDE SEQUENCE [LARGE SCALE GENOMIC DNA]</scope>
    <source>
        <strain evidence="4">race PST-78</strain>
    </source>
</reference>
<sequence>MDSLTRDSIPPTSLPVTHSSVAYPHNVACATDYHEGYRKSSGGVTPNVEIGQYYWPTNSANPPYERTQLSLPVAPSSGRPPLPYLRDTTVNQQNPRPTSSSSLESGPKNQDERELSIAHPVAYSIDYGYANTTSNTRPYTSTTSSENEVQPYHHAPSRRPSNMQNRAGSNGQHELELPSISNPLTPDSRYSADENRIRREDYAEDLSRADFEKPELSESEHSPQSKSGPGKKPSSLKVSEKRRQQNRAAQRAMRERRKRAAQHQESHMSAIMTENVILREKVSYLSNILLSHAINPGAQFPWNQAPARENPPTMLPPLNTDHLSARAGPVADHNSSLSISPSLVSGQAMFQPTNMPPSSAFASAHGPMLNYYAPGHMEAESHQQGNNAMGLRLFSGPSSNSNLSRPGTAEEAGSRAAAIYRWQNMTSNEGVRFQTESSITAGMGHYGLAGSIDSCSTIPSPTHVSLLS</sequence>
<feature type="compositionally biased region" description="Polar residues" evidence="1">
    <location>
        <begin position="88"/>
        <end position="108"/>
    </location>
</feature>
<dbReference type="InterPro" id="IPR046347">
    <property type="entry name" value="bZIP_sf"/>
</dbReference>
<dbReference type="Proteomes" id="UP000054564">
    <property type="component" value="Unassembled WGS sequence"/>
</dbReference>
<dbReference type="GO" id="GO:0003700">
    <property type="term" value="F:DNA-binding transcription factor activity"/>
    <property type="evidence" value="ECO:0007669"/>
    <property type="project" value="InterPro"/>
</dbReference>
<dbReference type="CDD" id="cd14686">
    <property type="entry name" value="bZIP"/>
    <property type="match status" value="1"/>
</dbReference>
<feature type="compositionally biased region" description="Polar residues" evidence="1">
    <location>
        <begin position="159"/>
        <end position="172"/>
    </location>
</feature>